<dbReference type="InterPro" id="IPR036555">
    <property type="entry name" value="NusA_N_sf"/>
</dbReference>
<dbReference type="GO" id="GO:0003723">
    <property type="term" value="F:RNA binding"/>
    <property type="evidence" value="ECO:0007669"/>
    <property type="project" value="UniProtKB-UniRule"/>
</dbReference>
<evidence type="ECO:0000256" key="8">
    <source>
        <dbReference type="SAM" id="MobiDB-lite"/>
    </source>
</evidence>
<dbReference type="NCBIfam" id="TIGR01953">
    <property type="entry name" value="NusA"/>
    <property type="match status" value="1"/>
</dbReference>
<dbReference type="InterPro" id="IPR010213">
    <property type="entry name" value="TF_NusA"/>
</dbReference>
<dbReference type="EMBL" id="MFKK01000013">
    <property type="protein sequence ID" value="OGG41279.1"/>
    <property type="molecule type" value="Genomic_DNA"/>
</dbReference>
<feature type="compositionally biased region" description="Acidic residues" evidence="8">
    <location>
        <begin position="427"/>
        <end position="437"/>
    </location>
</feature>
<dbReference type="CDD" id="cd02134">
    <property type="entry name" value="KH-II_NusA_rpt1"/>
    <property type="match status" value="1"/>
</dbReference>
<comment type="similarity">
    <text evidence="7">Belongs to the NusA family.</text>
</comment>
<dbReference type="PANTHER" id="PTHR22648">
    <property type="entry name" value="TRANSCRIPTION TERMINATION FACTOR NUSA"/>
    <property type="match status" value="1"/>
</dbReference>
<evidence type="ECO:0000256" key="1">
    <source>
        <dbReference type="ARBA" id="ARBA00022472"/>
    </source>
</evidence>
<keyword evidence="3 7" id="KW-0889">Transcription antitermination</keyword>
<keyword evidence="6 7" id="KW-0804">Transcription</keyword>
<dbReference type="PROSITE" id="PS50084">
    <property type="entry name" value="KH_TYPE_1"/>
    <property type="match status" value="1"/>
</dbReference>
<evidence type="ECO:0000259" key="9">
    <source>
        <dbReference type="PROSITE" id="PS50126"/>
    </source>
</evidence>
<comment type="subcellular location">
    <subcellularLocation>
        <location evidence="7">Cytoplasm</location>
    </subcellularLocation>
</comment>
<dbReference type="FunFam" id="3.30.300.20:FF:000005">
    <property type="entry name" value="Transcription termination/antitermination protein NusA"/>
    <property type="match status" value="1"/>
</dbReference>
<dbReference type="GO" id="GO:0006353">
    <property type="term" value="P:DNA-templated transcription termination"/>
    <property type="evidence" value="ECO:0007669"/>
    <property type="project" value="UniProtKB-UniRule"/>
</dbReference>
<name>A0A1F6BWH4_9BACT</name>
<dbReference type="PROSITE" id="PS50126">
    <property type="entry name" value="S1"/>
    <property type="match status" value="1"/>
</dbReference>
<dbReference type="InterPro" id="IPR025249">
    <property type="entry name" value="TF_NusA_KH_1st"/>
</dbReference>
<protein>
    <recommendedName>
        <fullName evidence="7">Transcription termination/antitermination protein NusA</fullName>
    </recommendedName>
</protein>
<dbReference type="GO" id="GO:0005829">
    <property type="term" value="C:cytosol"/>
    <property type="evidence" value="ECO:0007669"/>
    <property type="project" value="TreeGrafter"/>
</dbReference>
<evidence type="ECO:0000256" key="3">
    <source>
        <dbReference type="ARBA" id="ARBA00022814"/>
    </source>
</evidence>
<dbReference type="Gene3D" id="2.40.50.140">
    <property type="entry name" value="Nucleic acid-binding proteins"/>
    <property type="match status" value="1"/>
</dbReference>
<dbReference type="Gene3D" id="3.30.1480.10">
    <property type="entry name" value="NusA, N-terminal domain"/>
    <property type="match status" value="1"/>
</dbReference>
<gene>
    <name evidence="7" type="primary">nusA</name>
    <name evidence="10" type="ORF">A3A21_03945</name>
</gene>
<evidence type="ECO:0000313" key="10">
    <source>
        <dbReference type="EMBL" id="OGG41279.1"/>
    </source>
</evidence>
<dbReference type="InterPro" id="IPR003029">
    <property type="entry name" value="S1_domain"/>
</dbReference>
<reference evidence="10 11" key="1">
    <citation type="journal article" date="2016" name="Nat. Commun.">
        <title>Thousands of microbial genomes shed light on interconnected biogeochemical processes in an aquifer system.</title>
        <authorList>
            <person name="Anantharaman K."/>
            <person name="Brown C.T."/>
            <person name="Hug L.A."/>
            <person name="Sharon I."/>
            <person name="Castelle C.J."/>
            <person name="Probst A.J."/>
            <person name="Thomas B.C."/>
            <person name="Singh A."/>
            <person name="Wilkins M.J."/>
            <person name="Karaoz U."/>
            <person name="Brodie E.L."/>
            <person name="Williams K.H."/>
            <person name="Hubbard S.S."/>
            <person name="Banfield J.F."/>
        </authorList>
    </citation>
    <scope>NUCLEOTIDE SEQUENCE [LARGE SCALE GENOMIC DNA]</scope>
</reference>
<dbReference type="GO" id="GO:0031564">
    <property type="term" value="P:transcription antitermination"/>
    <property type="evidence" value="ECO:0007669"/>
    <property type="project" value="UniProtKB-UniRule"/>
</dbReference>
<accession>A0A1F6BWH4</accession>
<dbReference type="InterPro" id="IPR012340">
    <property type="entry name" value="NA-bd_OB-fold"/>
</dbReference>
<evidence type="ECO:0000256" key="4">
    <source>
        <dbReference type="ARBA" id="ARBA00022884"/>
    </source>
</evidence>
<dbReference type="Pfam" id="PF26594">
    <property type="entry name" value="KH_NusA_2nd"/>
    <property type="match status" value="1"/>
</dbReference>
<organism evidence="10 11">
    <name type="scientific">Candidatus Jorgensenbacteria bacterium RIFCSPLOWO2_01_FULL_45_25b</name>
    <dbReference type="NCBI Taxonomy" id="1798471"/>
    <lineage>
        <taxon>Bacteria</taxon>
        <taxon>Candidatus Joergenseniibacteriota</taxon>
    </lineage>
</organism>
<dbReference type="SUPFAM" id="SSF69705">
    <property type="entry name" value="Transcription factor NusA, N-terminal domain"/>
    <property type="match status" value="1"/>
</dbReference>
<dbReference type="InterPro" id="IPR058582">
    <property type="entry name" value="KH_NusA_2nd"/>
</dbReference>
<dbReference type="PANTHER" id="PTHR22648:SF0">
    <property type="entry name" value="TRANSCRIPTION TERMINATION_ANTITERMINATION PROTEIN NUSA"/>
    <property type="match status" value="1"/>
</dbReference>
<dbReference type="STRING" id="1798471.A3A21_03945"/>
<keyword evidence="4 7" id="KW-0694">RNA-binding</keyword>
<evidence type="ECO:0000256" key="2">
    <source>
        <dbReference type="ARBA" id="ARBA00022490"/>
    </source>
</evidence>
<dbReference type="AlphaFoldDB" id="A0A1F6BWH4"/>
<dbReference type="FunFam" id="3.30.300.20:FF:000002">
    <property type="entry name" value="Transcription termination/antitermination protein NusA"/>
    <property type="match status" value="1"/>
</dbReference>
<comment type="caution">
    <text evidence="10">The sequence shown here is derived from an EMBL/GenBank/DDBJ whole genome shotgun (WGS) entry which is preliminary data.</text>
</comment>
<proteinExistence type="inferred from homology"/>
<dbReference type="InterPro" id="IPR013735">
    <property type="entry name" value="TF_NusA_N"/>
</dbReference>
<evidence type="ECO:0000256" key="6">
    <source>
        <dbReference type="ARBA" id="ARBA00023163"/>
    </source>
</evidence>
<comment type="function">
    <text evidence="7">Participates in both transcription termination and antitermination.</text>
</comment>
<dbReference type="GO" id="GO:0003700">
    <property type="term" value="F:DNA-binding transcription factor activity"/>
    <property type="evidence" value="ECO:0007669"/>
    <property type="project" value="InterPro"/>
</dbReference>
<comment type="subunit">
    <text evidence="7">Monomer. Binds directly to the core enzyme of the DNA-dependent RNA polymerase and to nascent RNA.</text>
</comment>
<dbReference type="CDD" id="cd04455">
    <property type="entry name" value="S1_NusA"/>
    <property type="match status" value="1"/>
</dbReference>
<dbReference type="Gene3D" id="3.30.300.20">
    <property type="match status" value="2"/>
</dbReference>
<keyword evidence="5 7" id="KW-0805">Transcription regulation</keyword>
<dbReference type="CDD" id="cd22529">
    <property type="entry name" value="KH-II_NusA_rpt2"/>
    <property type="match status" value="1"/>
</dbReference>
<feature type="region of interest" description="Disordered" evidence="8">
    <location>
        <begin position="402"/>
        <end position="437"/>
    </location>
</feature>
<evidence type="ECO:0000256" key="5">
    <source>
        <dbReference type="ARBA" id="ARBA00023015"/>
    </source>
</evidence>
<dbReference type="InterPro" id="IPR030842">
    <property type="entry name" value="TF_NusA_bacterial"/>
</dbReference>
<evidence type="ECO:0000256" key="7">
    <source>
        <dbReference type="HAMAP-Rule" id="MF_00945"/>
    </source>
</evidence>
<dbReference type="Pfam" id="PF13184">
    <property type="entry name" value="KH_NusA_1st"/>
    <property type="match status" value="1"/>
</dbReference>
<dbReference type="InterPro" id="IPR009019">
    <property type="entry name" value="KH_sf_prok-type"/>
</dbReference>
<feature type="domain" description="S1 motif" evidence="9">
    <location>
        <begin position="175"/>
        <end position="240"/>
    </location>
</feature>
<dbReference type="SUPFAM" id="SSF54814">
    <property type="entry name" value="Prokaryotic type KH domain (KH-domain type II)"/>
    <property type="match status" value="2"/>
</dbReference>
<evidence type="ECO:0000313" key="11">
    <source>
        <dbReference type="Proteomes" id="UP000176996"/>
    </source>
</evidence>
<dbReference type="Proteomes" id="UP000176996">
    <property type="component" value="Unassembled WGS sequence"/>
</dbReference>
<dbReference type="SUPFAM" id="SSF50249">
    <property type="entry name" value="Nucleic acid-binding proteins"/>
    <property type="match status" value="1"/>
</dbReference>
<dbReference type="InterPro" id="IPR015946">
    <property type="entry name" value="KH_dom-like_a/b"/>
</dbReference>
<dbReference type="HAMAP" id="MF_00945_B">
    <property type="entry name" value="NusA_B"/>
    <property type="match status" value="1"/>
</dbReference>
<dbReference type="SMART" id="SM00316">
    <property type="entry name" value="S1"/>
    <property type="match status" value="1"/>
</dbReference>
<feature type="region of interest" description="Disordered" evidence="8">
    <location>
        <begin position="78"/>
        <end position="103"/>
    </location>
</feature>
<keyword evidence="2 7" id="KW-0963">Cytoplasm</keyword>
<dbReference type="Pfam" id="PF08529">
    <property type="entry name" value="NusA_N"/>
    <property type="match status" value="1"/>
</dbReference>
<keyword evidence="1 7" id="KW-0806">Transcription termination</keyword>
<sequence>MNLKELISAVHQVAEEKGIETKRAVEAVEQALAAAYKKEYRKRSEVVRARLNQKNGELKFSLVKTVVDPSEVRVVEDVPEEAGVEGQKKQTPEIDMSGEEGEGVLPRYNSDRHIFVEDAKEFKKDAVSGDEIEFPLESHEDFGRIAAQTAKQVILQALREAEKDSIRKEFAGKEGEVVSGVVQRFERGSVYADLGRVIGVMFHNESILGEHYKVGQRMRFLVLAVQDEDRKRPGIILSRAHPNFVQKLFEMEVPEVAEGIVEIKFVAREPGNRTKIAVSSNQEGVDPIGAVVGQRGTRVMAVTNELGNEKVDVIQWSEEPAKFVGNAISPAKVKLVEILPRREARVLVAEDQLSLAIGKFGQNVRLAAKLTGWKIDVRSQSRPDEVLEGGIAQAQIDLVDPALAGHGAGADETQTNAGDSKENAGSSDEESEDSQEK</sequence>